<evidence type="ECO:0000313" key="3">
    <source>
        <dbReference type="Proteomes" id="UP000824071"/>
    </source>
</evidence>
<dbReference type="AlphaFoldDB" id="A0A9D1IDU2"/>
<reference evidence="2" key="2">
    <citation type="journal article" date="2021" name="PeerJ">
        <title>Extensive microbial diversity within the chicken gut microbiome revealed by metagenomics and culture.</title>
        <authorList>
            <person name="Gilroy R."/>
            <person name="Ravi A."/>
            <person name="Getino M."/>
            <person name="Pursley I."/>
            <person name="Horton D.L."/>
            <person name="Alikhan N.F."/>
            <person name="Baker D."/>
            <person name="Gharbi K."/>
            <person name="Hall N."/>
            <person name="Watson M."/>
            <person name="Adriaenssens E.M."/>
            <person name="Foster-Nyarko E."/>
            <person name="Jarju S."/>
            <person name="Secka A."/>
            <person name="Antonio M."/>
            <person name="Oren A."/>
            <person name="Chaudhuri R.R."/>
            <person name="La Ragione R."/>
            <person name="Hildebrand F."/>
            <person name="Pallen M.J."/>
        </authorList>
    </citation>
    <scope>NUCLEOTIDE SEQUENCE</scope>
    <source>
        <strain evidence="2">ChiGjej1B1-19959</strain>
    </source>
</reference>
<keyword evidence="1" id="KW-0472">Membrane</keyword>
<keyword evidence="1" id="KW-0812">Transmembrane</keyword>
<proteinExistence type="predicted"/>
<reference evidence="2" key="1">
    <citation type="submission" date="2020-10" db="EMBL/GenBank/DDBJ databases">
        <authorList>
            <person name="Gilroy R."/>
        </authorList>
    </citation>
    <scope>NUCLEOTIDE SEQUENCE</scope>
    <source>
        <strain evidence="2">ChiGjej1B1-19959</strain>
    </source>
</reference>
<accession>A0A9D1IDU2</accession>
<name>A0A9D1IDU2_9FIRM</name>
<evidence type="ECO:0008006" key="4">
    <source>
        <dbReference type="Google" id="ProtNLM"/>
    </source>
</evidence>
<evidence type="ECO:0000313" key="2">
    <source>
        <dbReference type="EMBL" id="HIU34986.1"/>
    </source>
</evidence>
<gene>
    <name evidence="2" type="ORF">IAC53_00010</name>
</gene>
<feature type="transmembrane region" description="Helical" evidence="1">
    <location>
        <begin position="20"/>
        <end position="44"/>
    </location>
</feature>
<evidence type="ECO:0000256" key="1">
    <source>
        <dbReference type="SAM" id="Phobius"/>
    </source>
</evidence>
<sequence length="134" mass="13548">MGLLKLAAEGTTQMPLGEALSISGNGMVVVLIVLVVLAVLVLLISKMVRAAQGKAAEESVDSAAAIGDVPAVPAAPAAASAPAAVPLPENQSAGTLELYDCTEKEAAVIMAIVSNESGVPLNRLEFKSIKAIEK</sequence>
<dbReference type="EMBL" id="DVMW01000001">
    <property type="protein sequence ID" value="HIU34986.1"/>
    <property type="molecule type" value="Genomic_DNA"/>
</dbReference>
<dbReference type="Proteomes" id="UP000824071">
    <property type="component" value="Unassembled WGS sequence"/>
</dbReference>
<organism evidence="2 3">
    <name type="scientific">Candidatus Fimenecus excrementigallinarum</name>
    <dbReference type="NCBI Taxonomy" id="2840816"/>
    <lineage>
        <taxon>Bacteria</taxon>
        <taxon>Bacillati</taxon>
        <taxon>Bacillota</taxon>
        <taxon>Clostridia</taxon>
        <taxon>Candidatus Fimenecus</taxon>
    </lineage>
</organism>
<keyword evidence="1" id="KW-1133">Transmembrane helix</keyword>
<protein>
    <recommendedName>
        <fullName evidence="4">Oxaloacetate decarboxylase, gamma chain</fullName>
    </recommendedName>
</protein>
<comment type="caution">
    <text evidence="2">The sequence shown here is derived from an EMBL/GenBank/DDBJ whole genome shotgun (WGS) entry which is preliminary data.</text>
</comment>